<dbReference type="Proteomes" id="UP000215483">
    <property type="component" value="Unassembled WGS sequence"/>
</dbReference>
<dbReference type="AlphaFoldDB" id="A0A233S1S0"/>
<dbReference type="OrthoDB" id="3406160at2"/>
<evidence type="ECO:0000313" key="2">
    <source>
        <dbReference type="EMBL" id="OXY89615.1"/>
    </source>
</evidence>
<accession>A0A233S1S0</accession>
<evidence type="ECO:0008006" key="4">
    <source>
        <dbReference type="Google" id="ProtNLM"/>
    </source>
</evidence>
<comment type="caution">
    <text evidence="2">The sequence shown here is derived from an EMBL/GenBank/DDBJ whole genome shotgun (WGS) entry which is preliminary data.</text>
</comment>
<keyword evidence="3" id="KW-1185">Reference proteome</keyword>
<sequence length="348" mass="37007">MGSQDPLPKQAQSVAEFTRCMRCLKEQVGLTFRQLEARAAQNGDVLARSTLADALRRNSLPRSDVLIAFLRACGYGDDAHVWLEARDRLASAQGIDPAEQQSRQAEFGPETETVAADSGTAGSTKAPGAVPRYRRQTVLLSTAAGFLLAALGAWALLPEGAGHQGAKARASESVRSPSAASASTAGVAARLPAGPSRIRPAGAPRLCVTEGHDRQGRYRSQVAVQRPCGDATPPQTSLASAGRDGAYYIQWRHPVHGLGCLTALGSDHVVTGMLEPWPWESCSADRTSQHFLFEPIDKPVVGGYRIRVAQNGLCLGINGDDDRVAGAEVTQQLCTGARDQEFLVDDID</sequence>
<gene>
    <name evidence="2" type="ORF">BEK98_36955</name>
</gene>
<feature type="compositionally biased region" description="Low complexity" evidence="1">
    <location>
        <begin position="171"/>
        <end position="190"/>
    </location>
</feature>
<dbReference type="RefSeq" id="WP_094221298.1">
    <property type="nucleotide sequence ID" value="NZ_MCGQ01000042.1"/>
</dbReference>
<dbReference type="CDD" id="cd00161">
    <property type="entry name" value="beta-trefoil_Ricin-like"/>
    <property type="match status" value="1"/>
</dbReference>
<feature type="region of interest" description="Disordered" evidence="1">
    <location>
        <begin position="93"/>
        <end position="128"/>
    </location>
</feature>
<proteinExistence type="predicted"/>
<reference evidence="2 3" key="1">
    <citation type="submission" date="2016-07" db="EMBL/GenBank/DDBJ databases">
        <title>Draft genome of Streptomyces diastatochromogenes.</title>
        <authorList>
            <person name="Podduturi R."/>
            <person name="Lukassen M.B."/>
            <person name="Clausen N."/>
            <person name="Nielsen J.L."/>
            <person name="Jorgensen N.O."/>
        </authorList>
    </citation>
    <scope>NUCLEOTIDE SEQUENCE [LARGE SCALE GENOMIC DNA]</scope>
    <source>
        <strain evidence="2 3">DSM 40608</strain>
    </source>
</reference>
<name>A0A233S1S0_STRDA</name>
<feature type="region of interest" description="Disordered" evidence="1">
    <location>
        <begin position="167"/>
        <end position="205"/>
    </location>
</feature>
<dbReference type="SUPFAM" id="SSF50370">
    <property type="entry name" value="Ricin B-like lectins"/>
    <property type="match status" value="1"/>
</dbReference>
<dbReference type="InterPro" id="IPR035992">
    <property type="entry name" value="Ricin_B-like_lectins"/>
</dbReference>
<evidence type="ECO:0000313" key="3">
    <source>
        <dbReference type="Proteomes" id="UP000215483"/>
    </source>
</evidence>
<protein>
    <recommendedName>
        <fullName evidence="4">Ricin B lectin domain-containing protein</fullName>
    </recommendedName>
</protein>
<evidence type="ECO:0000256" key="1">
    <source>
        <dbReference type="SAM" id="MobiDB-lite"/>
    </source>
</evidence>
<organism evidence="2 3">
    <name type="scientific">Streptomyces diastatochromogenes</name>
    <dbReference type="NCBI Taxonomy" id="42236"/>
    <lineage>
        <taxon>Bacteria</taxon>
        <taxon>Bacillati</taxon>
        <taxon>Actinomycetota</taxon>
        <taxon>Actinomycetes</taxon>
        <taxon>Kitasatosporales</taxon>
        <taxon>Streptomycetaceae</taxon>
        <taxon>Streptomyces</taxon>
    </lineage>
</organism>
<dbReference type="EMBL" id="MCGQ01000042">
    <property type="protein sequence ID" value="OXY89615.1"/>
    <property type="molecule type" value="Genomic_DNA"/>
</dbReference>
<dbReference type="Gene3D" id="2.80.10.50">
    <property type="match status" value="1"/>
</dbReference>